<dbReference type="EMBL" id="JBJXBP010000001">
    <property type="protein sequence ID" value="KAL3850698.1"/>
    <property type="molecule type" value="Genomic_DNA"/>
</dbReference>
<sequence length="92" mass="10244">MAPIKALQEMNGNVCFANHIFASFCAFTMSSYFFPLMCVYSCWMAKISASIMATYEKCKQLSTTLVESRLECINIGSILSTRPNTPSLLLVI</sequence>
<protein>
    <submittedName>
        <fullName evidence="2">Uncharacterized protein</fullName>
    </submittedName>
</protein>
<reference evidence="2 3" key="1">
    <citation type="submission" date="2024-12" db="EMBL/GenBank/DDBJ databases">
        <title>The unique morphological basis and parallel evolutionary history of personate flowers in Penstemon.</title>
        <authorList>
            <person name="Depatie T.H."/>
            <person name="Wessinger C.A."/>
        </authorList>
    </citation>
    <scope>NUCLEOTIDE SEQUENCE [LARGE SCALE GENOMIC DNA]</scope>
    <source>
        <strain evidence="2">WTNN_2</strain>
        <tissue evidence="2">Leaf</tissue>
    </source>
</reference>
<keyword evidence="1" id="KW-1133">Transmembrane helix</keyword>
<evidence type="ECO:0000256" key="1">
    <source>
        <dbReference type="SAM" id="Phobius"/>
    </source>
</evidence>
<evidence type="ECO:0000313" key="3">
    <source>
        <dbReference type="Proteomes" id="UP001634393"/>
    </source>
</evidence>
<keyword evidence="1" id="KW-0472">Membrane</keyword>
<evidence type="ECO:0000313" key="2">
    <source>
        <dbReference type="EMBL" id="KAL3850698.1"/>
    </source>
</evidence>
<dbReference type="AlphaFoldDB" id="A0ABD3URP2"/>
<name>A0ABD3URP2_9LAMI</name>
<keyword evidence="3" id="KW-1185">Reference proteome</keyword>
<accession>A0ABD3URP2</accession>
<comment type="caution">
    <text evidence="2">The sequence shown here is derived from an EMBL/GenBank/DDBJ whole genome shotgun (WGS) entry which is preliminary data.</text>
</comment>
<gene>
    <name evidence="2" type="ORF">ACJIZ3_012580</name>
</gene>
<proteinExistence type="predicted"/>
<feature type="transmembrane region" description="Helical" evidence="1">
    <location>
        <begin position="20"/>
        <end position="43"/>
    </location>
</feature>
<keyword evidence="1" id="KW-0812">Transmembrane</keyword>
<dbReference type="Proteomes" id="UP001634393">
    <property type="component" value="Unassembled WGS sequence"/>
</dbReference>
<organism evidence="2 3">
    <name type="scientific">Penstemon smallii</name>
    <dbReference type="NCBI Taxonomy" id="265156"/>
    <lineage>
        <taxon>Eukaryota</taxon>
        <taxon>Viridiplantae</taxon>
        <taxon>Streptophyta</taxon>
        <taxon>Embryophyta</taxon>
        <taxon>Tracheophyta</taxon>
        <taxon>Spermatophyta</taxon>
        <taxon>Magnoliopsida</taxon>
        <taxon>eudicotyledons</taxon>
        <taxon>Gunneridae</taxon>
        <taxon>Pentapetalae</taxon>
        <taxon>asterids</taxon>
        <taxon>lamiids</taxon>
        <taxon>Lamiales</taxon>
        <taxon>Plantaginaceae</taxon>
        <taxon>Cheloneae</taxon>
        <taxon>Penstemon</taxon>
    </lineage>
</organism>